<proteinExistence type="predicted"/>
<sequence length="52" mass="5777">MFAHQIGCPLIKGKDGAPDSVRWLAYASNPYKSMISISLYHLVSPEDGQKVR</sequence>
<gene>
    <name evidence="1" type="ORF">COMA1_10522</name>
</gene>
<dbReference type="EMBL" id="CZQA01000001">
    <property type="protein sequence ID" value="CUS32237.1"/>
    <property type="molecule type" value="Genomic_DNA"/>
</dbReference>
<keyword evidence="2" id="KW-1185">Reference proteome</keyword>
<protein>
    <submittedName>
        <fullName evidence="1">Uncharacterized protein</fullName>
    </submittedName>
</protein>
<dbReference type="AlphaFoldDB" id="A0A0S4L6E5"/>
<dbReference type="Proteomes" id="UP000199032">
    <property type="component" value="Unassembled WGS sequence"/>
</dbReference>
<evidence type="ECO:0000313" key="2">
    <source>
        <dbReference type="Proteomes" id="UP000199032"/>
    </source>
</evidence>
<reference evidence="1 2" key="1">
    <citation type="submission" date="2015-10" db="EMBL/GenBank/DDBJ databases">
        <authorList>
            <person name="Gilbert D.G."/>
        </authorList>
    </citation>
    <scope>NUCLEOTIDE SEQUENCE [LARGE SCALE GENOMIC DNA]</scope>
    <source>
        <strain evidence="1">COMA1</strain>
    </source>
</reference>
<organism evidence="1 2">
    <name type="scientific">Candidatus Nitrospira nitrosa</name>
    <dbReference type="NCBI Taxonomy" id="1742972"/>
    <lineage>
        <taxon>Bacteria</taxon>
        <taxon>Pseudomonadati</taxon>
        <taxon>Nitrospirota</taxon>
        <taxon>Nitrospiria</taxon>
        <taxon>Nitrospirales</taxon>
        <taxon>Nitrospiraceae</taxon>
        <taxon>Nitrospira</taxon>
    </lineage>
</organism>
<accession>A0A0S4L6E5</accession>
<evidence type="ECO:0000313" key="1">
    <source>
        <dbReference type="EMBL" id="CUS32237.1"/>
    </source>
</evidence>
<name>A0A0S4L6E5_9BACT</name>